<dbReference type="PANTHER" id="PTHR18976:SF1">
    <property type="entry name" value="APOLIPOPROTEIN A-IV"/>
    <property type="match status" value="1"/>
</dbReference>
<proteinExistence type="inferred from homology"/>
<dbReference type="InterPro" id="IPR050163">
    <property type="entry name" value="Apolipoprotein_A1/A4/E"/>
</dbReference>
<keyword evidence="4" id="KW-0813">Transport</keyword>
<comment type="similarity">
    <text evidence="2">Belongs to the apolipoprotein A1/A4/E family.</text>
</comment>
<keyword evidence="16" id="KW-1185">Reference proteome</keyword>
<comment type="subunit">
    <text evidence="3">Homodimer.</text>
</comment>
<dbReference type="GO" id="GO:1903561">
    <property type="term" value="C:extracellular vesicle"/>
    <property type="evidence" value="ECO:0007669"/>
    <property type="project" value="TreeGrafter"/>
</dbReference>
<sequence length="199" mass="22564">MKVFVVLVLAVFTGCHGNMLSASQPMPQLKELVKDAFWDYVAKATHTAEETLQMVRHSELGQEVNAQITDSTDEAEQLKARLAKDLNIKRVQLEALKAALLQKSEELKESLEQSVKELQAQLEPHTEELKAKVDQHLQEFQKSVAPLAQSFQTQLVQKTQEIQQNLAPYGEDLREKLDPLAQDLKAQLTTLWESFTKKN</sequence>
<evidence type="ECO:0000256" key="12">
    <source>
        <dbReference type="ARBA" id="ARBA00042591"/>
    </source>
</evidence>
<evidence type="ECO:0000313" key="16">
    <source>
        <dbReference type="Proteomes" id="UP001152622"/>
    </source>
</evidence>
<dbReference type="GO" id="GO:0033700">
    <property type="term" value="P:phospholipid efflux"/>
    <property type="evidence" value="ECO:0007669"/>
    <property type="project" value="TreeGrafter"/>
</dbReference>
<evidence type="ECO:0000256" key="7">
    <source>
        <dbReference type="ARBA" id="ARBA00022729"/>
    </source>
</evidence>
<dbReference type="EMBL" id="JAINUF010000021">
    <property type="protein sequence ID" value="KAJ8335013.1"/>
    <property type="molecule type" value="Genomic_DNA"/>
</dbReference>
<dbReference type="Proteomes" id="UP001152622">
    <property type="component" value="Chromosome 21"/>
</dbReference>
<keyword evidence="9" id="KW-0445">Lipid transport</keyword>
<comment type="subcellular location">
    <subcellularLocation>
        <location evidence="1">Secreted</location>
    </subcellularLocation>
</comment>
<dbReference type="Gene3D" id="1.20.120.20">
    <property type="entry name" value="Apolipoprotein"/>
    <property type="match status" value="1"/>
</dbReference>
<dbReference type="GO" id="GO:0060228">
    <property type="term" value="F:phosphatidylcholine-sterol O-acyltransferase activator activity"/>
    <property type="evidence" value="ECO:0007669"/>
    <property type="project" value="TreeGrafter"/>
</dbReference>
<dbReference type="GO" id="GO:0033344">
    <property type="term" value="P:cholesterol efflux"/>
    <property type="evidence" value="ECO:0007669"/>
    <property type="project" value="TreeGrafter"/>
</dbReference>
<comment type="caution">
    <text evidence="15">The sequence shown here is derived from an EMBL/GenBank/DDBJ whole genome shotgun (WGS) entry which is preliminary data.</text>
</comment>
<dbReference type="GO" id="GO:0042157">
    <property type="term" value="P:lipoprotein metabolic process"/>
    <property type="evidence" value="ECO:0007669"/>
    <property type="project" value="InterPro"/>
</dbReference>
<feature type="coiled-coil region" evidence="13">
    <location>
        <begin position="83"/>
        <end position="128"/>
    </location>
</feature>
<organism evidence="15 16">
    <name type="scientific">Synaphobranchus kaupii</name>
    <name type="common">Kaup's arrowtooth eel</name>
    <dbReference type="NCBI Taxonomy" id="118154"/>
    <lineage>
        <taxon>Eukaryota</taxon>
        <taxon>Metazoa</taxon>
        <taxon>Chordata</taxon>
        <taxon>Craniata</taxon>
        <taxon>Vertebrata</taxon>
        <taxon>Euteleostomi</taxon>
        <taxon>Actinopterygii</taxon>
        <taxon>Neopterygii</taxon>
        <taxon>Teleostei</taxon>
        <taxon>Anguilliformes</taxon>
        <taxon>Synaphobranchidae</taxon>
        <taxon>Synaphobranchus</taxon>
    </lineage>
</organism>
<accession>A0A9Q1EA12</accession>
<keyword evidence="8" id="KW-0677">Repeat</keyword>
<dbReference type="InterPro" id="IPR000074">
    <property type="entry name" value="ApoA_E"/>
</dbReference>
<dbReference type="GO" id="GO:0042627">
    <property type="term" value="C:chylomicron"/>
    <property type="evidence" value="ECO:0007669"/>
    <property type="project" value="UniProtKB-KW"/>
</dbReference>
<dbReference type="OrthoDB" id="9048614at2759"/>
<evidence type="ECO:0000256" key="2">
    <source>
        <dbReference type="ARBA" id="ARBA00008788"/>
    </source>
</evidence>
<name>A0A9Q1EA12_SYNKA</name>
<evidence type="ECO:0000313" key="15">
    <source>
        <dbReference type="EMBL" id="KAJ8335013.1"/>
    </source>
</evidence>
<dbReference type="SUPFAM" id="SSF47162">
    <property type="entry name" value="Apolipoprotein"/>
    <property type="match status" value="1"/>
</dbReference>
<feature type="signal peptide" evidence="14">
    <location>
        <begin position="1"/>
        <end position="17"/>
    </location>
</feature>
<reference evidence="15" key="1">
    <citation type="journal article" date="2023" name="Science">
        <title>Genome structures resolve the early diversification of teleost fishes.</title>
        <authorList>
            <person name="Parey E."/>
            <person name="Louis A."/>
            <person name="Montfort J."/>
            <person name="Bouchez O."/>
            <person name="Roques C."/>
            <person name="Iampietro C."/>
            <person name="Lluch J."/>
            <person name="Castinel A."/>
            <person name="Donnadieu C."/>
            <person name="Desvignes T."/>
            <person name="Floi Bucao C."/>
            <person name="Jouanno E."/>
            <person name="Wen M."/>
            <person name="Mejri S."/>
            <person name="Dirks R."/>
            <person name="Jansen H."/>
            <person name="Henkel C."/>
            <person name="Chen W.J."/>
            <person name="Zahm M."/>
            <person name="Cabau C."/>
            <person name="Klopp C."/>
            <person name="Thompson A.W."/>
            <person name="Robinson-Rechavi M."/>
            <person name="Braasch I."/>
            <person name="Lecointre G."/>
            <person name="Bobe J."/>
            <person name="Postlethwait J.H."/>
            <person name="Berthelot C."/>
            <person name="Roest Crollius H."/>
            <person name="Guiguen Y."/>
        </authorList>
    </citation>
    <scope>NUCLEOTIDE SEQUENCE</scope>
    <source>
        <strain evidence="15">WJC10195</strain>
    </source>
</reference>
<dbReference type="GO" id="GO:0034364">
    <property type="term" value="C:high-density lipoprotein particle"/>
    <property type="evidence" value="ECO:0007669"/>
    <property type="project" value="TreeGrafter"/>
</dbReference>
<dbReference type="PANTHER" id="PTHR18976">
    <property type="entry name" value="APOLIPOPROTEIN"/>
    <property type="match status" value="1"/>
</dbReference>
<dbReference type="GO" id="GO:0005543">
    <property type="term" value="F:phospholipid binding"/>
    <property type="evidence" value="ECO:0007669"/>
    <property type="project" value="TreeGrafter"/>
</dbReference>
<dbReference type="Pfam" id="PF01442">
    <property type="entry name" value="Apolipoprotein"/>
    <property type="match status" value="1"/>
</dbReference>
<evidence type="ECO:0000256" key="8">
    <source>
        <dbReference type="ARBA" id="ARBA00022737"/>
    </source>
</evidence>
<evidence type="ECO:0000256" key="10">
    <source>
        <dbReference type="ARBA" id="ARBA00037735"/>
    </source>
</evidence>
<dbReference type="GO" id="GO:0008203">
    <property type="term" value="P:cholesterol metabolic process"/>
    <property type="evidence" value="ECO:0007669"/>
    <property type="project" value="TreeGrafter"/>
</dbReference>
<dbReference type="AlphaFoldDB" id="A0A9Q1EA12"/>
<evidence type="ECO:0000256" key="13">
    <source>
        <dbReference type="SAM" id="Coils"/>
    </source>
</evidence>
<keyword evidence="13" id="KW-0175">Coiled coil</keyword>
<dbReference type="GO" id="GO:0034362">
    <property type="term" value="C:low-density lipoprotein particle"/>
    <property type="evidence" value="ECO:0007669"/>
    <property type="project" value="TreeGrafter"/>
</dbReference>
<dbReference type="GO" id="GO:0120020">
    <property type="term" value="F:cholesterol transfer activity"/>
    <property type="evidence" value="ECO:0007669"/>
    <property type="project" value="TreeGrafter"/>
</dbReference>
<evidence type="ECO:0000256" key="5">
    <source>
        <dbReference type="ARBA" id="ARBA00022513"/>
    </source>
</evidence>
<keyword evidence="5" id="KW-0162">Chylomicron</keyword>
<keyword evidence="7 14" id="KW-0732">Signal</keyword>
<evidence type="ECO:0000256" key="14">
    <source>
        <dbReference type="SAM" id="SignalP"/>
    </source>
</evidence>
<feature type="chain" id="PRO_5040252290" description="Apolipoprotein A-IV" evidence="14">
    <location>
        <begin position="18"/>
        <end position="199"/>
    </location>
</feature>
<evidence type="ECO:0000256" key="4">
    <source>
        <dbReference type="ARBA" id="ARBA00022448"/>
    </source>
</evidence>
<evidence type="ECO:0000256" key="11">
    <source>
        <dbReference type="ARBA" id="ARBA00041197"/>
    </source>
</evidence>
<dbReference type="GO" id="GO:0055090">
    <property type="term" value="P:acylglycerol homeostasis"/>
    <property type="evidence" value="ECO:0007669"/>
    <property type="project" value="TreeGrafter"/>
</dbReference>
<gene>
    <name evidence="15" type="ORF">SKAU_G00406520</name>
</gene>
<protein>
    <recommendedName>
        <fullName evidence="11">Apolipoprotein A-IV</fullName>
    </recommendedName>
    <alternativeName>
        <fullName evidence="12">Apolipoprotein A4</fullName>
    </alternativeName>
</protein>
<evidence type="ECO:0000256" key="3">
    <source>
        <dbReference type="ARBA" id="ARBA00011738"/>
    </source>
</evidence>
<dbReference type="GO" id="GO:0034361">
    <property type="term" value="C:very-low-density lipoprotein particle"/>
    <property type="evidence" value="ECO:0007669"/>
    <property type="project" value="TreeGrafter"/>
</dbReference>
<evidence type="ECO:0000256" key="1">
    <source>
        <dbReference type="ARBA" id="ARBA00004613"/>
    </source>
</evidence>
<keyword evidence="6" id="KW-0964">Secreted</keyword>
<comment type="function">
    <text evidence="10">May have a role in chylomicrons and VLDL secretion and catabolism. Required for efficient activation of lipoprotein lipase by ApoC-II; potent activator of LCAT. Apoa-IV is a major component of HDL and chylomicrons.</text>
</comment>
<dbReference type="PROSITE" id="PS51257">
    <property type="entry name" value="PROKAR_LIPOPROTEIN"/>
    <property type="match status" value="1"/>
</dbReference>
<evidence type="ECO:0000256" key="9">
    <source>
        <dbReference type="ARBA" id="ARBA00023055"/>
    </source>
</evidence>
<evidence type="ECO:0000256" key="6">
    <source>
        <dbReference type="ARBA" id="ARBA00022525"/>
    </source>
</evidence>